<feature type="domain" description="Serine aminopeptidase S33" evidence="1">
    <location>
        <begin position="31"/>
        <end position="267"/>
    </location>
</feature>
<dbReference type="InterPro" id="IPR051044">
    <property type="entry name" value="MAG_DAG_Lipase"/>
</dbReference>
<comment type="caution">
    <text evidence="2">The sequence shown here is derived from an EMBL/GenBank/DDBJ whole genome shotgun (WGS) entry which is preliminary data.</text>
</comment>
<accession>A0A1V9YA01</accession>
<protein>
    <recommendedName>
        <fullName evidence="1">Serine aminopeptidase S33 domain-containing protein</fullName>
    </recommendedName>
</protein>
<proteinExistence type="predicted"/>
<dbReference type="FunFam" id="3.40.50.1820:FF:000117">
    <property type="entry name" value="Monoglyceride lipase, putative"/>
    <property type="match status" value="1"/>
</dbReference>
<dbReference type="Gene3D" id="3.40.50.1820">
    <property type="entry name" value="alpha/beta hydrolase"/>
    <property type="match status" value="1"/>
</dbReference>
<dbReference type="STRING" id="1202772.A0A1V9YA01"/>
<dbReference type="EMBL" id="JNBR01002439">
    <property type="protein sequence ID" value="OQR82498.1"/>
    <property type="molecule type" value="Genomic_DNA"/>
</dbReference>
<organism evidence="2 3">
    <name type="scientific">Achlya hypogyna</name>
    <name type="common">Oomycete</name>
    <name type="synonym">Protoachlya hypogyna</name>
    <dbReference type="NCBI Taxonomy" id="1202772"/>
    <lineage>
        <taxon>Eukaryota</taxon>
        <taxon>Sar</taxon>
        <taxon>Stramenopiles</taxon>
        <taxon>Oomycota</taxon>
        <taxon>Saprolegniomycetes</taxon>
        <taxon>Saprolegniales</taxon>
        <taxon>Achlyaceae</taxon>
        <taxon>Achlya</taxon>
    </lineage>
</organism>
<gene>
    <name evidence="2" type="ORF">ACHHYP_15927</name>
</gene>
<evidence type="ECO:0000259" key="1">
    <source>
        <dbReference type="Pfam" id="PF12146"/>
    </source>
</evidence>
<reference evidence="2 3" key="1">
    <citation type="journal article" date="2014" name="Genome Biol. Evol.">
        <title>The secreted proteins of Achlya hypogyna and Thraustotheca clavata identify the ancestral oomycete secretome and reveal gene acquisitions by horizontal gene transfer.</title>
        <authorList>
            <person name="Misner I."/>
            <person name="Blouin N."/>
            <person name="Leonard G."/>
            <person name="Richards T.A."/>
            <person name="Lane C.E."/>
        </authorList>
    </citation>
    <scope>NUCLEOTIDE SEQUENCE [LARGE SCALE GENOMIC DNA]</scope>
    <source>
        <strain evidence="2 3">ATCC 48635</strain>
    </source>
</reference>
<evidence type="ECO:0000313" key="3">
    <source>
        <dbReference type="Proteomes" id="UP000243579"/>
    </source>
</evidence>
<sequence>MVFTCTESSFQNAHQVKIYTREYIPSESVSTVFLFLHGVGEHCSRFHDFFSYLANNFIAVFAMDHQGHGKSGGARFDIKRFDTFVADVNQFSDLIRARFQSQDLKYVVCGFSFGGLVAALVGSQIPRRWDGVLLVAPAVGVEQHGIRKVQESFAPIIKVLLPKVRAVPLGKLEDLSRDPHYLKDYEEDPLVNHHKLRVRLGVEMLRGMKQLRKQESNMTAPLLILHGERDVITSPRLSRKFFDRVPSANKTYKSLPGQVHAILNEPERDTSIASIVEWTRSI</sequence>
<dbReference type="SUPFAM" id="SSF53474">
    <property type="entry name" value="alpha/beta-Hydrolases"/>
    <property type="match status" value="1"/>
</dbReference>
<dbReference type="PANTHER" id="PTHR11614">
    <property type="entry name" value="PHOSPHOLIPASE-RELATED"/>
    <property type="match status" value="1"/>
</dbReference>
<dbReference type="OrthoDB" id="2498029at2759"/>
<dbReference type="InterPro" id="IPR022742">
    <property type="entry name" value="Hydrolase_4"/>
</dbReference>
<dbReference type="Proteomes" id="UP000243579">
    <property type="component" value="Unassembled WGS sequence"/>
</dbReference>
<evidence type="ECO:0000313" key="2">
    <source>
        <dbReference type="EMBL" id="OQR82498.1"/>
    </source>
</evidence>
<dbReference type="InterPro" id="IPR029058">
    <property type="entry name" value="AB_hydrolase_fold"/>
</dbReference>
<name>A0A1V9YA01_ACHHY</name>
<dbReference type="AlphaFoldDB" id="A0A1V9YA01"/>
<dbReference type="Pfam" id="PF12146">
    <property type="entry name" value="Hydrolase_4"/>
    <property type="match status" value="1"/>
</dbReference>
<keyword evidence="3" id="KW-1185">Reference proteome</keyword>